<accession>A0A4S8MFW2</accession>
<evidence type="ECO:0000313" key="1">
    <source>
        <dbReference type="EMBL" id="THV01507.1"/>
    </source>
</evidence>
<organism evidence="1 2">
    <name type="scientific">Dendrothele bispora (strain CBS 962.96)</name>
    <dbReference type="NCBI Taxonomy" id="1314807"/>
    <lineage>
        <taxon>Eukaryota</taxon>
        <taxon>Fungi</taxon>
        <taxon>Dikarya</taxon>
        <taxon>Basidiomycota</taxon>
        <taxon>Agaricomycotina</taxon>
        <taxon>Agaricomycetes</taxon>
        <taxon>Agaricomycetidae</taxon>
        <taxon>Agaricales</taxon>
        <taxon>Agaricales incertae sedis</taxon>
        <taxon>Dendrothele</taxon>
    </lineage>
</organism>
<sequence length="220" mass="24499">MYQTSYVRPGILCPGIYNATFLMAWVWNFCVHAIFNQGQVPLLAACDPFCAGQEMACSVLEATCFVVIANIVSHFVYRMIDLKDSSTQTLVVKLVIADPDLSFPRRLGYICGWTTLENLHETAKEHYRREDPLSRSGVAGISFKFEFGFGARGWGSDFRAGSVFGKSWHSGLIRTEKGLGEIREKVKRGTGIDPVKVLAHDARVVMNGNRGVNGEKEKEE</sequence>
<dbReference type="AlphaFoldDB" id="A0A4S8MFW2"/>
<dbReference type="Proteomes" id="UP000297245">
    <property type="component" value="Unassembled WGS sequence"/>
</dbReference>
<gene>
    <name evidence="1" type="ORF">K435DRAFT_793308</name>
</gene>
<protein>
    <submittedName>
        <fullName evidence="1">Uncharacterized protein</fullName>
    </submittedName>
</protein>
<name>A0A4S8MFW2_DENBC</name>
<evidence type="ECO:0000313" key="2">
    <source>
        <dbReference type="Proteomes" id="UP000297245"/>
    </source>
</evidence>
<proteinExistence type="predicted"/>
<reference evidence="1 2" key="1">
    <citation type="journal article" date="2019" name="Nat. Ecol. Evol.">
        <title>Megaphylogeny resolves global patterns of mushroom evolution.</title>
        <authorList>
            <person name="Varga T."/>
            <person name="Krizsan K."/>
            <person name="Foldi C."/>
            <person name="Dima B."/>
            <person name="Sanchez-Garcia M."/>
            <person name="Sanchez-Ramirez S."/>
            <person name="Szollosi G.J."/>
            <person name="Szarkandi J.G."/>
            <person name="Papp V."/>
            <person name="Albert L."/>
            <person name="Andreopoulos W."/>
            <person name="Angelini C."/>
            <person name="Antonin V."/>
            <person name="Barry K.W."/>
            <person name="Bougher N.L."/>
            <person name="Buchanan P."/>
            <person name="Buyck B."/>
            <person name="Bense V."/>
            <person name="Catcheside P."/>
            <person name="Chovatia M."/>
            <person name="Cooper J."/>
            <person name="Damon W."/>
            <person name="Desjardin D."/>
            <person name="Finy P."/>
            <person name="Geml J."/>
            <person name="Haridas S."/>
            <person name="Hughes K."/>
            <person name="Justo A."/>
            <person name="Karasinski D."/>
            <person name="Kautmanova I."/>
            <person name="Kiss B."/>
            <person name="Kocsube S."/>
            <person name="Kotiranta H."/>
            <person name="LaButti K.M."/>
            <person name="Lechner B.E."/>
            <person name="Liimatainen K."/>
            <person name="Lipzen A."/>
            <person name="Lukacs Z."/>
            <person name="Mihaltcheva S."/>
            <person name="Morgado L.N."/>
            <person name="Niskanen T."/>
            <person name="Noordeloos M.E."/>
            <person name="Ohm R.A."/>
            <person name="Ortiz-Santana B."/>
            <person name="Ovrebo C."/>
            <person name="Racz N."/>
            <person name="Riley R."/>
            <person name="Savchenko A."/>
            <person name="Shiryaev A."/>
            <person name="Soop K."/>
            <person name="Spirin V."/>
            <person name="Szebenyi C."/>
            <person name="Tomsovsky M."/>
            <person name="Tulloss R.E."/>
            <person name="Uehling J."/>
            <person name="Grigoriev I.V."/>
            <person name="Vagvolgyi C."/>
            <person name="Papp T."/>
            <person name="Martin F.M."/>
            <person name="Miettinen O."/>
            <person name="Hibbett D.S."/>
            <person name="Nagy L.G."/>
        </authorList>
    </citation>
    <scope>NUCLEOTIDE SEQUENCE [LARGE SCALE GENOMIC DNA]</scope>
    <source>
        <strain evidence="1 2">CBS 962.96</strain>
    </source>
</reference>
<keyword evidence="2" id="KW-1185">Reference proteome</keyword>
<dbReference type="EMBL" id="ML179089">
    <property type="protein sequence ID" value="THV01507.1"/>
    <property type="molecule type" value="Genomic_DNA"/>
</dbReference>